<dbReference type="STRING" id="1093900.A0A507BAW8"/>
<comment type="subcellular location">
    <subcellularLocation>
        <location evidence="1 6">Nucleus</location>
    </subcellularLocation>
</comment>
<dbReference type="GO" id="GO:0005730">
    <property type="term" value="C:nucleolus"/>
    <property type="evidence" value="ECO:0007669"/>
    <property type="project" value="TreeGrafter"/>
</dbReference>
<keyword evidence="7" id="KW-0175">Coiled coil</keyword>
<dbReference type="EMBL" id="SKBQ01000030">
    <property type="protein sequence ID" value="TPX13958.1"/>
    <property type="molecule type" value="Genomic_DNA"/>
</dbReference>
<evidence type="ECO:0000256" key="5">
    <source>
        <dbReference type="ARBA" id="ARBA00023242"/>
    </source>
</evidence>
<protein>
    <recommendedName>
        <fullName evidence="6">Exosome complex protein</fullName>
    </recommendedName>
</protein>
<dbReference type="GeneID" id="41973105"/>
<keyword evidence="3 6" id="KW-0698">rRNA processing</keyword>
<dbReference type="GO" id="GO:0003723">
    <property type="term" value="F:RNA binding"/>
    <property type="evidence" value="ECO:0007669"/>
    <property type="project" value="UniProtKB-UniRule"/>
</dbReference>
<keyword evidence="5 6" id="KW-0539">Nucleus</keyword>
<dbReference type="InterPro" id="IPR007146">
    <property type="entry name" value="Sas10/Utp3/C1D"/>
</dbReference>
<dbReference type="Pfam" id="PF04000">
    <property type="entry name" value="Sas10_Utp3"/>
    <property type="match status" value="1"/>
</dbReference>
<reference evidence="9 10" key="1">
    <citation type="submission" date="2019-06" db="EMBL/GenBank/DDBJ databases">
        <title>Draft genome sequence of the filamentous fungus Phialemoniopsis curvata isolated from diesel fuel.</title>
        <authorList>
            <person name="Varaljay V.A."/>
            <person name="Lyon W.J."/>
            <person name="Crouch A.L."/>
            <person name="Drake C.E."/>
            <person name="Hollomon J.M."/>
            <person name="Nadeau L.J."/>
            <person name="Nunn H.S."/>
            <person name="Stevenson B.S."/>
            <person name="Bojanowski C.L."/>
            <person name="Crookes-Goodson W.J."/>
        </authorList>
    </citation>
    <scope>NUCLEOTIDE SEQUENCE [LARGE SCALE GENOMIC DNA]</scope>
    <source>
        <strain evidence="9 10">D216</strain>
    </source>
</reference>
<comment type="caution">
    <text evidence="9">The sequence shown here is derived from an EMBL/GenBank/DDBJ whole genome shotgun (WGS) entry which is preliminary data.</text>
</comment>
<name>A0A507BAW8_9PEZI</name>
<comment type="similarity">
    <text evidence="2 6">Belongs to the C1D family.</text>
</comment>
<dbReference type="GO" id="GO:0010468">
    <property type="term" value="P:regulation of gene expression"/>
    <property type="evidence" value="ECO:0007669"/>
    <property type="project" value="TreeGrafter"/>
</dbReference>
<evidence type="ECO:0000313" key="10">
    <source>
        <dbReference type="Proteomes" id="UP000319257"/>
    </source>
</evidence>
<gene>
    <name evidence="9" type="ORF">E0L32_005658</name>
</gene>
<dbReference type="RefSeq" id="XP_030995669.1">
    <property type="nucleotide sequence ID" value="XM_031140204.1"/>
</dbReference>
<dbReference type="InterPro" id="IPR011082">
    <property type="entry name" value="Exosome-assoc_fac/DNA_repair"/>
</dbReference>
<evidence type="ECO:0000313" key="9">
    <source>
        <dbReference type="EMBL" id="TPX13958.1"/>
    </source>
</evidence>
<evidence type="ECO:0000256" key="7">
    <source>
        <dbReference type="SAM" id="Coils"/>
    </source>
</evidence>
<dbReference type="PANTHER" id="PTHR15341">
    <property type="entry name" value="SUN-COR STEROID HORMONE RECEPTOR CO-REPRESSOR"/>
    <property type="match status" value="1"/>
</dbReference>
<evidence type="ECO:0000256" key="8">
    <source>
        <dbReference type="SAM" id="MobiDB-lite"/>
    </source>
</evidence>
<dbReference type="Proteomes" id="UP000319257">
    <property type="component" value="Unassembled WGS sequence"/>
</dbReference>
<organism evidence="9 10">
    <name type="scientific">Thyridium curvatum</name>
    <dbReference type="NCBI Taxonomy" id="1093900"/>
    <lineage>
        <taxon>Eukaryota</taxon>
        <taxon>Fungi</taxon>
        <taxon>Dikarya</taxon>
        <taxon>Ascomycota</taxon>
        <taxon>Pezizomycotina</taxon>
        <taxon>Sordariomycetes</taxon>
        <taxon>Sordariomycetidae</taxon>
        <taxon>Thyridiales</taxon>
        <taxon>Thyridiaceae</taxon>
        <taxon>Thyridium</taxon>
    </lineage>
</organism>
<keyword evidence="4 6" id="KW-0694">RNA-binding</keyword>
<sequence>MADISDLNPHLEQLEADLDQLEEALKPLLEDLGGLSSQLPLLDKSKLCVLTTYAIESLLFSTLRINGVSAREHPVTTELLRVRQYFEKIKTAENPPAPRENSLNKEAAIRFLKSDLADNAEVSKKLGEQLTKEREKTSSTATKGNKKRSADSSDKGTQGSAKATKRSKTGRSGAK</sequence>
<evidence type="ECO:0000256" key="6">
    <source>
        <dbReference type="RuleBase" id="RU368003"/>
    </source>
</evidence>
<accession>A0A507BAW8</accession>
<evidence type="ECO:0000256" key="4">
    <source>
        <dbReference type="ARBA" id="ARBA00022884"/>
    </source>
</evidence>
<dbReference type="GO" id="GO:0000178">
    <property type="term" value="C:exosome (RNase complex)"/>
    <property type="evidence" value="ECO:0007669"/>
    <property type="project" value="TreeGrafter"/>
</dbReference>
<dbReference type="GO" id="GO:0003677">
    <property type="term" value="F:DNA binding"/>
    <property type="evidence" value="ECO:0007669"/>
    <property type="project" value="TreeGrafter"/>
</dbReference>
<comment type="function">
    <text evidence="6">Required for exosome-dependent processing of pre-rRNA and small nucleolar RNA (snRNA) precursors. Involved in processing of 35S pre-rRNA at the A0, A1 and A2 sites.</text>
</comment>
<dbReference type="GO" id="GO:0000460">
    <property type="term" value="P:maturation of 5.8S rRNA"/>
    <property type="evidence" value="ECO:0007669"/>
    <property type="project" value="TreeGrafter"/>
</dbReference>
<dbReference type="InParanoid" id="A0A507BAW8"/>
<keyword evidence="10" id="KW-1185">Reference proteome</keyword>
<proteinExistence type="inferred from homology"/>
<evidence type="ECO:0000256" key="2">
    <source>
        <dbReference type="ARBA" id="ARBA00009154"/>
    </source>
</evidence>
<evidence type="ECO:0000256" key="3">
    <source>
        <dbReference type="ARBA" id="ARBA00022552"/>
    </source>
</evidence>
<evidence type="ECO:0000256" key="1">
    <source>
        <dbReference type="ARBA" id="ARBA00004123"/>
    </source>
</evidence>
<dbReference type="AlphaFoldDB" id="A0A507BAW8"/>
<dbReference type="FunCoup" id="A0A507BAW8">
    <property type="interactions" value="244"/>
</dbReference>
<dbReference type="OrthoDB" id="1421013at2759"/>
<feature type="region of interest" description="Disordered" evidence="8">
    <location>
        <begin position="123"/>
        <end position="175"/>
    </location>
</feature>
<feature type="compositionally biased region" description="Basic residues" evidence="8">
    <location>
        <begin position="163"/>
        <end position="175"/>
    </location>
</feature>
<feature type="compositionally biased region" description="Basic and acidic residues" evidence="8">
    <location>
        <begin position="123"/>
        <end position="137"/>
    </location>
</feature>
<dbReference type="PANTHER" id="PTHR15341:SF3">
    <property type="entry name" value="NUCLEAR NUCLEIC ACID-BINDING PROTEIN C1D"/>
    <property type="match status" value="1"/>
</dbReference>
<feature type="coiled-coil region" evidence="7">
    <location>
        <begin position="4"/>
        <end position="31"/>
    </location>
</feature>